<gene>
    <name evidence="1" type="ORF">PLEPLA_LOCUS15463</name>
</gene>
<dbReference type="EMBL" id="CADEAL010000974">
    <property type="protein sequence ID" value="CAB1427523.1"/>
    <property type="molecule type" value="Genomic_DNA"/>
</dbReference>
<evidence type="ECO:0000313" key="1">
    <source>
        <dbReference type="EMBL" id="CAB1427523.1"/>
    </source>
</evidence>
<dbReference type="AlphaFoldDB" id="A0A9N7U9J9"/>
<comment type="caution">
    <text evidence="1">The sequence shown here is derived from an EMBL/GenBank/DDBJ whole genome shotgun (WGS) entry which is preliminary data.</text>
</comment>
<accession>A0A9N7U9J9</accession>
<reference evidence="1" key="1">
    <citation type="submission" date="2020-03" db="EMBL/GenBank/DDBJ databases">
        <authorList>
            <person name="Weist P."/>
        </authorList>
    </citation>
    <scope>NUCLEOTIDE SEQUENCE</scope>
</reference>
<dbReference type="Proteomes" id="UP001153269">
    <property type="component" value="Unassembled WGS sequence"/>
</dbReference>
<evidence type="ECO:0000313" key="2">
    <source>
        <dbReference type="Proteomes" id="UP001153269"/>
    </source>
</evidence>
<sequence length="109" mass="12207">MAGGSEEPRGPETPPASGLQAHINIMQQQYPRHVLTRRQSSSAAAVRPLWRAAHPPLLTPRGFCRKRALFRSTWIYVGEPEAAAFYSRFTVLRSRPAFLLESLPPIGNR</sequence>
<organism evidence="1 2">
    <name type="scientific">Pleuronectes platessa</name>
    <name type="common">European plaice</name>
    <dbReference type="NCBI Taxonomy" id="8262"/>
    <lineage>
        <taxon>Eukaryota</taxon>
        <taxon>Metazoa</taxon>
        <taxon>Chordata</taxon>
        <taxon>Craniata</taxon>
        <taxon>Vertebrata</taxon>
        <taxon>Euteleostomi</taxon>
        <taxon>Actinopterygii</taxon>
        <taxon>Neopterygii</taxon>
        <taxon>Teleostei</taxon>
        <taxon>Neoteleostei</taxon>
        <taxon>Acanthomorphata</taxon>
        <taxon>Carangaria</taxon>
        <taxon>Pleuronectiformes</taxon>
        <taxon>Pleuronectoidei</taxon>
        <taxon>Pleuronectidae</taxon>
        <taxon>Pleuronectes</taxon>
    </lineage>
</organism>
<name>A0A9N7U9J9_PLEPL</name>
<keyword evidence="2" id="KW-1185">Reference proteome</keyword>
<proteinExistence type="predicted"/>
<protein>
    <submittedName>
        <fullName evidence="1">Uncharacterized protein</fullName>
    </submittedName>
</protein>